<reference evidence="2 3" key="1">
    <citation type="submission" date="2018-09" db="EMBL/GenBank/DDBJ databases">
        <title>Genomic investigation of the strawberry pathogen Phytophthora fragariae indicates pathogenicity is determined by transcriptional variation in three key races.</title>
        <authorList>
            <person name="Adams T.M."/>
            <person name="Armitage A.D."/>
            <person name="Sobczyk M.K."/>
            <person name="Bates H.J."/>
            <person name="Dunwell J.M."/>
            <person name="Nellist C.F."/>
            <person name="Harrison R.J."/>
        </authorList>
    </citation>
    <scope>NUCLEOTIDE SEQUENCE [LARGE SCALE GENOMIC DNA]</scope>
    <source>
        <strain evidence="2 3">NOV-77</strain>
    </source>
</reference>
<gene>
    <name evidence="2" type="ORF">PF008_g16646</name>
</gene>
<organism evidence="2 3">
    <name type="scientific">Phytophthora fragariae</name>
    <dbReference type="NCBI Taxonomy" id="53985"/>
    <lineage>
        <taxon>Eukaryota</taxon>
        <taxon>Sar</taxon>
        <taxon>Stramenopiles</taxon>
        <taxon>Oomycota</taxon>
        <taxon>Peronosporomycetes</taxon>
        <taxon>Peronosporales</taxon>
        <taxon>Peronosporaceae</taxon>
        <taxon>Phytophthora</taxon>
    </lineage>
</organism>
<protein>
    <recommendedName>
        <fullName evidence="4">Crinkler effector protein N-terminal domain-containing protein</fullName>
    </recommendedName>
</protein>
<evidence type="ECO:0008006" key="4">
    <source>
        <dbReference type="Google" id="ProtNLM"/>
    </source>
</evidence>
<feature type="compositionally biased region" description="Low complexity" evidence="1">
    <location>
        <begin position="1"/>
        <end position="15"/>
    </location>
</feature>
<feature type="region of interest" description="Disordered" evidence="1">
    <location>
        <begin position="132"/>
        <end position="153"/>
    </location>
</feature>
<proteinExistence type="predicted"/>
<dbReference type="Proteomes" id="UP000486351">
    <property type="component" value="Unassembled WGS sequence"/>
</dbReference>
<dbReference type="EMBL" id="QXFY01001154">
    <property type="protein sequence ID" value="KAE9326456.1"/>
    <property type="molecule type" value="Genomic_DNA"/>
</dbReference>
<feature type="region of interest" description="Disordered" evidence="1">
    <location>
        <begin position="1"/>
        <end position="24"/>
    </location>
</feature>
<evidence type="ECO:0000313" key="2">
    <source>
        <dbReference type="EMBL" id="KAE9326456.1"/>
    </source>
</evidence>
<sequence>MPPQTAASPRAEAPAASPPSAVPGASVDLAYVSRGVVDVLEGIDTQSRVSNLRKDLCNALKETFDLDVVPAQVSLKTFVKVDGEWPAEADAEGATTRATVIGNSIATEFEGAGAEGRVHLLVEVSDEEEVVVEEEKKPAAKKPTTKAEEYQRDVESDMARFNKGCVKRVATRKRKASTDDDDDDVIDAHVPFSEMTEFQYKRIYKGVTINDKHVNETTALPKDIMDGIRDDYARYIITRGAPWEQNEAQRRAYIASGLDRYIFAVNTAFPVKEEMKLLAEYPIDCDGLRAGGNANWVVKRGDRMLIVIEAKQCDLRKGRYQLLAMMEALRICNKKLDDPVHTLNGICADFQNWLFADNDGDVMNTEITGCEMFGDVFPESIVKICERVYHIMLNL</sequence>
<evidence type="ECO:0000256" key="1">
    <source>
        <dbReference type="SAM" id="MobiDB-lite"/>
    </source>
</evidence>
<dbReference type="AlphaFoldDB" id="A0A6G0RB46"/>
<accession>A0A6G0RB46</accession>
<evidence type="ECO:0000313" key="3">
    <source>
        <dbReference type="Proteomes" id="UP000486351"/>
    </source>
</evidence>
<comment type="caution">
    <text evidence="2">The sequence shown here is derived from an EMBL/GenBank/DDBJ whole genome shotgun (WGS) entry which is preliminary data.</text>
</comment>
<name>A0A6G0RB46_9STRA</name>